<feature type="region of interest" description="Disordered" evidence="1">
    <location>
        <begin position="392"/>
        <end position="415"/>
    </location>
</feature>
<sequence length="701" mass="77469">MSSRRAAAQRAQASIAEQIEDSDTEDVGSSPQKPLPKSQAKGKGRGRRKSLADVAGSSSSRTLTESRSALPPKPASARRPPSGRTPRKKRARSPGASSLTDSDSDTDMTSLSSSPRSGFEPGKMTMSKDWNFNALKQDAWALVNLDGRPVDDAEYIFDRSVWWPVKITDRSPILLEAELYGDHFRDVGITIPSPSCDNIVPFLNDLQTVPFEPVPWVISPAPSLPTSPRKRRKTNHDLDAVHHAWYAAADAALRHYVKAECDDFPPPSLVSHALFKASEHIGSISDDELEVLAGPSHAKPKEDIGDYDYRIPGEGVLAQDKGYYWPARVKAMHPPKGTQRAVRFLIEYCDRTEKTVTKKQFYDQSDLEFLTCKLGQLSSGQEDRDDGTAFLHATDADRSPSPEPDDPPPDPRDFASLDLREQWVYTKTVLRAILLDEYAPTKEQNCTFHTTDAKRKKMGEQASAHGNLTPKEVERLRDYIVEWCLRDAKHATRIEDDATDEAGTNDANDGAAVDAPPQPDGLPPLSTLDEELLTPMSPAALPPPSSAVPSEPEDEQMSTDVPMDIADVSVRPPPQQGSEAYESLSPLEKHEYIMNVLLPAAIQQLLIWRSGDRRSVALQSAEEEARLYELGIKKSQEPDWVVAILQFRDFASRHHEGKAKGKSGEKGQGTPKRGEVVSDEPVLSATGRPKRQVRKGQSFRL</sequence>
<evidence type="ECO:0000313" key="2">
    <source>
        <dbReference type="EMBL" id="TRM59213.1"/>
    </source>
</evidence>
<dbReference type="STRING" id="97359.A0A550C342"/>
<feature type="region of interest" description="Disordered" evidence="1">
    <location>
        <begin position="495"/>
        <end position="558"/>
    </location>
</feature>
<organism evidence="2 3">
    <name type="scientific">Schizophyllum amplum</name>
    <dbReference type="NCBI Taxonomy" id="97359"/>
    <lineage>
        <taxon>Eukaryota</taxon>
        <taxon>Fungi</taxon>
        <taxon>Dikarya</taxon>
        <taxon>Basidiomycota</taxon>
        <taxon>Agaricomycotina</taxon>
        <taxon>Agaricomycetes</taxon>
        <taxon>Agaricomycetidae</taxon>
        <taxon>Agaricales</taxon>
        <taxon>Schizophyllaceae</taxon>
        <taxon>Schizophyllum</taxon>
    </lineage>
</organism>
<proteinExistence type="predicted"/>
<evidence type="ECO:0008006" key="4">
    <source>
        <dbReference type="Google" id="ProtNLM"/>
    </source>
</evidence>
<dbReference type="EMBL" id="VDMD01000029">
    <property type="protein sequence ID" value="TRM59213.1"/>
    <property type="molecule type" value="Genomic_DNA"/>
</dbReference>
<reference evidence="2 3" key="1">
    <citation type="journal article" date="2019" name="New Phytol.">
        <title>Comparative genomics reveals unique wood-decay strategies and fruiting body development in the Schizophyllaceae.</title>
        <authorList>
            <person name="Almasi E."/>
            <person name="Sahu N."/>
            <person name="Krizsan K."/>
            <person name="Balint B."/>
            <person name="Kovacs G.M."/>
            <person name="Kiss B."/>
            <person name="Cseklye J."/>
            <person name="Drula E."/>
            <person name="Henrissat B."/>
            <person name="Nagy I."/>
            <person name="Chovatia M."/>
            <person name="Adam C."/>
            <person name="LaButti K."/>
            <person name="Lipzen A."/>
            <person name="Riley R."/>
            <person name="Grigoriev I.V."/>
            <person name="Nagy L.G."/>
        </authorList>
    </citation>
    <scope>NUCLEOTIDE SEQUENCE [LARGE SCALE GENOMIC DNA]</scope>
    <source>
        <strain evidence="2 3">NL-1724</strain>
    </source>
</reference>
<dbReference type="AlphaFoldDB" id="A0A550C342"/>
<evidence type="ECO:0000313" key="3">
    <source>
        <dbReference type="Proteomes" id="UP000320762"/>
    </source>
</evidence>
<name>A0A550C342_9AGAR</name>
<feature type="compositionally biased region" description="Basic and acidic residues" evidence="1">
    <location>
        <begin position="655"/>
        <end position="665"/>
    </location>
</feature>
<gene>
    <name evidence="2" type="ORF">BD626DRAFT_572800</name>
</gene>
<dbReference type="OrthoDB" id="2505887at2759"/>
<protein>
    <recommendedName>
        <fullName evidence="4">PWWP domain-containing protein</fullName>
    </recommendedName>
</protein>
<dbReference type="Proteomes" id="UP000320762">
    <property type="component" value="Unassembled WGS sequence"/>
</dbReference>
<keyword evidence="3" id="KW-1185">Reference proteome</keyword>
<accession>A0A550C342</accession>
<feature type="compositionally biased region" description="Low complexity" evidence="1">
    <location>
        <begin position="1"/>
        <end position="17"/>
    </location>
</feature>
<comment type="caution">
    <text evidence="2">The sequence shown here is derived from an EMBL/GenBank/DDBJ whole genome shotgun (WGS) entry which is preliminary data.</text>
</comment>
<evidence type="ECO:0000256" key="1">
    <source>
        <dbReference type="SAM" id="MobiDB-lite"/>
    </source>
</evidence>
<feature type="compositionally biased region" description="Basic residues" evidence="1">
    <location>
        <begin position="40"/>
        <end position="49"/>
    </location>
</feature>
<feature type="region of interest" description="Disordered" evidence="1">
    <location>
        <begin position="655"/>
        <end position="701"/>
    </location>
</feature>
<feature type="region of interest" description="Disordered" evidence="1">
    <location>
        <begin position="1"/>
        <end position="124"/>
    </location>
</feature>
<feature type="compositionally biased region" description="Low complexity" evidence="1">
    <location>
        <begin position="57"/>
        <end position="84"/>
    </location>
</feature>
<feature type="compositionally biased region" description="Low complexity" evidence="1">
    <location>
        <begin position="97"/>
        <end position="114"/>
    </location>
</feature>